<keyword evidence="2" id="KW-1185">Reference proteome</keyword>
<sequence>NISKIKSEFLILNFAIRHNLTDVALEDFIALINCHLSYTVYHTKHYKYNVHLLLHIPEFIEQFRTLWAIFTFLYEYYNGILKQMFRNSQAVPKNM</sequence>
<gene>
    <name evidence="1" type="ORF">ALC53_06540</name>
</gene>
<evidence type="ECO:0000313" key="1">
    <source>
        <dbReference type="EMBL" id="KYM82974.1"/>
    </source>
</evidence>
<organism evidence="1 2">
    <name type="scientific">Atta colombica</name>
    <dbReference type="NCBI Taxonomy" id="520822"/>
    <lineage>
        <taxon>Eukaryota</taxon>
        <taxon>Metazoa</taxon>
        <taxon>Ecdysozoa</taxon>
        <taxon>Arthropoda</taxon>
        <taxon>Hexapoda</taxon>
        <taxon>Insecta</taxon>
        <taxon>Pterygota</taxon>
        <taxon>Neoptera</taxon>
        <taxon>Endopterygota</taxon>
        <taxon>Hymenoptera</taxon>
        <taxon>Apocrita</taxon>
        <taxon>Aculeata</taxon>
        <taxon>Formicoidea</taxon>
        <taxon>Formicidae</taxon>
        <taxon>Myrmicinae</taxon>
        <taxon>Atta</taxon>
    </lineage>
</organism>
<proteinExistence type="predicted"/>
<accession>A0A195BFI8</accession>
<reference evidence="1 2" key="1">
    <citation type="submission" date="2015-09" db="EMBL/GenBank/DDBJ databases">
        <title>Atta colombica WGS genome.</title>
        <authorList>
            <person name="Nygaard S."/>
            <person name="Hu H."/>
            <person name="Boomsma J."/>
            <person name="Zhang G."/>
        </authorList>
    </citation>
    <scope>NUCLEOTIDE SEQUENCE [LARGE SCALE GENOMIC DNA]</scope>
    <source>
        <strain evidence="1">Treedump-2</strain>
        <tissue evidence="1">Whole body</tissue>
    </source>
</reference>
<protein>
    <submittedName>
        <fullName evidence="1">Uncharacterized protein</fullName>
    </submittedName>
</protein>
<name>A0A195BFI8_9HYME</name>
<dbReference type="Proteomes" id="UP000078540">
    <property type="component" value="Unassembled WGS sequence"/>
</dbReference>
<dbReference type="AlphaFoldDB" id="A0A195BFI8"/>
<feature type="non-terminal residue" evidence="1">
    <location>
        <position position="1"/>
    </location>
</feature>
<evidence type="ECO:0000313" key="2">
    <source>
        <dbReference type="Proteomes" id="UP000078540"/>
    </source>
</evidence>
<dbReference type="EMBL" id="KQ976502">
    <property type="protein sequence ID" value="KYM82974.1"/>
    <property type="molecule type" value="Genomic_DNA"/>
</dbReference>